<keyword evidence="2" id="KW-1185">Reference proteome</keyword>
<dbReference type="OMA" id="SFEQYIY"/>
<dbReference type="STRING" id="379508.A5E205"/>
<protein>
    <submittedName>
        <fullName evidence="1">Uncharacterized protein</fullName>
    </submittedName>
</protein>
<proteinExistence type="predicted"/>
<evidence type="ECO:0000313" key="2">
    <source>
        <dbReference type="Proteomes" id="UP000001996"/>
    </source>
</evidence>
<organism evidence="1 2">
    <name type="scientific">Lodderomyces elongisporus (strain ATCC 11503 / CBS 2605 / JCM 1781 / NBRC 1676 / NRRL YB-4239)</name>
    <name type="common">Yeast</name>
    <name type="synonym">Saccharomyces elongisporus</name>
    <dbReference type="NCBI Taxonomy" id="379508"/>
    <lineage>
        <taxon>Eukaryota</taxon>
        <taxon>Fungi</taxon>
        <taxon>Dikarya</taxon>
        <taxon>Ascomycota</taxon>
        <taxon>Saccharomycotina</taxon>
        <taxon>Pichiomycetes</taxon>
        <taxon>Debaryomycetaceae</taxon>
        <taxon>Candida/Lodderomyces clade</taxon>
        <taxon>Lodderomyces</taxon>
    </lineage>
</organism>
<gene>
    <name evidence="1" type="ORF">LELG_03642</name>
</gene>
<name>A5E205_LODEL</name>
<dbReference type="EMBL" id="CH981527">
    <property type="protein sequence ID" value="EDK45463.1"/>
    <property type="molecule type" value="Genomic_DNA"/>
</dbReference>
<dbReference type="OrthoDB" id="185373at2759"/>
<dbReference type="VEuPathDB" id="FungiDB:LELG_03642"/>
<reference evidence="1 2" key="1">
    <citation type="journal article" date="2009" name="Nature">
        <title>Evolution of pathogenicity and sexual reproduction in eight Candida genomes.</title>
        <authorList>
            <person name="Butler G."/>
            <person name="Rasmussen M.D."/>
            <person name="Lin M.F."/>
            <person name="Santos M.A."/>
            <person name="Sakthikumar S."/>
            <person name="Munro C.A."/>
            <person name="Rheinbay E."/>
            <person name="Grabherr M."/>
            <person name="Forche A."/>
            <person name="Reedy J.L."/>
            <person name="Agrafioti I."/>
            <person name="Arnaud M.B."/>
            <person name="Bates S."/>
            <person name="Brown A.J."/>
            <person name="Brunke S."/>
            <person name="Costanzo M.C."/>
            <person name="Fitzpatrick D.A."/>
            <person name="de Groot P.W."/>
            <person name="Harris D."/>
            <person name="Hoyer L.L."/>
            <person name="Hube B."/>
            <person name="Klis F.M."/>
            <person name="Kodira C."/>
            <person name="Lennard N."/>
            <person name="Logue M.E."/>
            <person name="Martin R."/>
            <person name="Neiman A.M."/>
            <person name="Nikolaou E."/>
            <person name="Quail M.A."/>
            <person name="Quinn J."/>
            <person name="Santos M.C."/>
            <person name="Schmitzberger F.F."/>
            <person name="Sherlock G."/>
            <person name="Shah P."/>
            <person name="Silverstein K.A."/>
            <person name="Skrzypek M.S."/>
            <person name="Soll D."/>
            <person name="Staggs R."/>
            <person name="Stansfield I."/>
            <person name="Stumpf M.P."/>
            <person name="Sudbery P.E."/>
            <person name="Srikantha T."/>
            <person name="Zeng Q."/>
            <person name="Berman J."/>
            <person name="Berriman M."/>
            <person name="Heitman J."/>
            <person name="Gow N.A."/>
            <person name="Lorenz M.C."/>
            <person name="Birren B.W."/>
            <person name="Kellis M."/>
            <person name="Cuomo C.A."/>
        </authorList>
    </citation>
    <scope>NUCLEOTIDE SEQUENCE [LARGE SCALE GENOMIC DNA]</scope>
    <source>
        <strain evidence="2">ATCC 11503 / BCRC 21390 / CBS 2605 / JCM 1781 / NBRC 1676 / NRRL YB-4239</strain>
    </source>
</reference>
<dbReference type="InParanoid" id="A5E205"/>
<dbReference type="GeneID" id="5232520"/>
<evidence type="ECO:0000313" key="1">
    <source>
        <dbReference type="EMBL" id="EDK45463.1"/>
    </source>
</evidence>
<dbReference type="eggNOG" id="ENOG502QVB0">
    <property type="taxonomic scope" value="Eukaryota"/>
</dbReference>
<accession>A5E205</accession>
<dbReference type="Proteomes" id="UP000001996">
    <property type="component" value="Unassembled WGS sequence"/>
</dbReference>
<dbReference type="AlphaFoldDB" id="A5E205"/>
<dbReference type="KEGG" id="lel:PVL30_003124"/>
<dbReference type="HOGENOM" id="CLU_434755_0_0_1"/>
<sequence>MIQLKNAVSKGRPTIRFAEPISTCNDVKYSDERISHPTSVSLQLLLQHPRLTTSSETSFTPIERKMTNQLDLKHYQRALFQNYLQPLSVSSLKSFHDRLPYDADAAISNWKRQTSNNLHDQLSSFKEQKPYFDSMMKYLIRITPPHLKNVQSKIYLEHLLATEQMNKRQRLRMDNFHEIPQLPNPLTKENFEEYIYNLTHTKHHYRNSSSLQSGIIPQILLNTHSITNNEFKPFRSATTFNYLIKFFGCDKNQSLFARDLVLIMNEDGHHLNYQTIELMLKICVKHSRIRSNTNTFQLVLKYLRLAESLGIHVNLNTWTTIYDTIRNRRLKERFWQIVKEEKIPITKGLQMRVLDDYMDTTQVTDKVIKFIEHDLKIIDWRNDDLTRHKLIEHKSRYGQEPELSSRSINNSSINSSTRGLDDYVYALKFHLSGLKKNKTLKYRSKFMFEEYCKYLLKSSLDSNIAPPRLLKIYTMMIQSAIDDFTDVRNIPPLLFLIRGLIHDATMYLNLPKNSVSLSCDNVSKMIPENYKILARETRNRLLRLQATVEFLNSNLGKSLPLPLPFPWQEFTLEEQIKWQKLKMANTNLRWSQFVEDQTTFLPENEIKYVMNGIRARFNRSRDKQRLARLNASDESEFIKQKLLKRKLLEE</sequence>